<evidence type="ECO:0000313" key="10">
    <source>
        <dbReference type="Proteomes" id="UP000319462"/>
    </source>
</evidence>
<dbReference type="InterPro" id="IPR001204">
    <property type="entry name" value="Phos_transporter"/>
</dbReference>
<sequence length="713" mass="75567">MDYLSTCKLDVNTTLPLVCISTLLSFLCGVGIGANDLSANFAMVVGSGSLNMKRAIIYCTVFELLGAAFMGGHVGNTIRSGIVDPVLFAQNKDVVVIGMTCASFAAALWLYLSTVFGLPVSITHTVVGSIVGFALFATGGFTYIKTNGLIVVVISWLAAPIAACGVTALLFYLLRRDIFKVKGRSFELALTVLPHCLLASLLVDFFFIVLEKPPIMSQTFAQHVPLYIQCIVLLLVMLFFCWAAKVWVFPQVVEAAMGAQSFVWESEALRTEPVNVADSSTLDEIRNFSFFKPRADMSTRTSTVAGRHHLQHHNSQRQQYQSSAADAVSAPPAVPATVALPPPSPSRSPAPASTVDSLLVKHLSGAAEDRDHSESSSTCDSPSHSYPPTPTPVHQNASLVLSSISTSDSSFVRKGAKVRLAPVHIHEHSSAPHTRTVSLSNSTTLVQHGTSDVHHLPGCKLSSSYRDRHEAKQVQSAGVVAYGSTDTTKSAVVVASGEQGLVGVPFSPVLVHSEDEFGEEDWAMDHPMRPIHFGGILIKPFNPRAEYLFTGLQVVAGSISSFVHGAVAGANATSAFVILYDTFTNNELQEPGLSSQWSVLPAMVGIAIGMFGLGASLMKTVGMELVTVTPARGWCIQMGGTFVTMVLTGVGIPVSLSQSQVGAAIGCGVLDAKLGGVSWDVVAKVVAGWAVTLIISALTTGVSMWAVSSLLCT</sequence>
<dbReference type="KEGG" id="lbz:LBRM_29_0660"/>
<evidence type="ECO:0000256" key="5">
    <source>
        <dbReference type="ARBA" id="ARBA00022989"/>
    </source>
</evidence>
<feature type="transmembrane region" description="Helical" evidence="7">
    <location>
        <begin position="186"/>
        <end position="210"/>
    </location>
</feature>
<reference evidence="9 10" key="1">
    <citation type="submission" date="2018-09" db="EMBL/GenBank/DDBJ databases">
        <authorList>
            <person name="Peiro R."/>
            <person name="Begona"/>
            <person name="Cbmso G."/>
            <person name="Lopez M."/>
            <person name="Gonzalez S."/>
        </authorList>
    </citation>
    <scope>NUCLEOTIDE SEQUENCE [LARGE SCALE GENOMIC DNA]</scope>
</reference>
<feature type="transmembrane region" description="Helical" evidence="7">
    <location>
        <begin position="633"/>
        <end position="652"/>
    </location>
</feature>
<name>A0A3P3ZBQ5_LEIBR</name>
<protein>
    <recommendedName>
        <fullName evidence="7">Phosphate transporter</fullName>
    </recommendedName>
</protein>
<dbReference type="GO" id="GO:0035435">
    <property type="term" value="P:phosphate ion transmembrane transport"/>
    <property type="evidence" value="ECO:0007669"/>
    <property type="project" value="TreeGrafter"/>
</dbReference>
<evidence type="ECO:0000256" key="6">
    <source>
        <dbReference type="ARBA" id="ARBA00023136"/>
    </source>
</evidence>
<proteinExistence type="inferred from homology"/>
<keyword evidence="3 7" id="KW-0592">Phosphate transport</keyword>
<organism evidence="9 10">
    <name type="scientific">Leishmania braziliensis MHOM/BR/75/M2904</name>
    <dbReference type="NCBI Taxonomy" id="420245"/>
    <lineage>
        <taxon>Eukaryota</taxon>
        <taxon>Discoba</taxon>
        <taxon>Euglenozoa</taxon>
        <taxon>Kinetoplastea</taxon>
        <taxon>Metakinetoplastina</taxon>
        <taxon>Trypanosomatida</taxon>
        <taxon>Trypanosomatidae</taxon>
        <taxon>Leishmaniinae</taxon>
        <taxon>Leishmania</taxon>
        <taxon>Leishmania braziliensis species complex</taxon>
    </lineage>
</organism>
<evidence type="ECO:0000256" key="3">
    <source>
        <dbReference type="ARBA" id="ARBA00022592"/>
    </source>
</evidence>
<feature type="region of interest" description="Disordered" evidence="8">
    <location>
        <begin position="301"/>
        <end position="395"/>
    </location>
</feature>
<comment type="subcellular location">
    <subcellularLocation>
        <location evidence="1 7">Membrane</location>
        <topology evidence="1 7">Multi-pass membrane protein</topology>
    </subcellularLocation>
</comment>
<dbReference type="VEuPathDB" id="TriTrypDB:LbrM.29.0660"/>
<dbReference type="GO" id="GO:0016020">
    <property type="term" value="C:membrane"/>
    <property type="evidence" value="ECO:0007669"/>
    <property type="project" value="UniProtKB-SubCell"/>
</dbReference>
<feature type="compositionally biased region" description="Low complexity" evidence="8">
    <location>
        <begin position="322"/>
        <end position="339"/>
    </location>
</feature>
<gene>
    <name evidence="9" type="ORF">LBRM2904_29.0670</name>
</gene>
<evidence type="ECO:0000313" key="9">
    <source>
        <dbReference type="EMBL" id="SYZ67585.1"/>
    </source>
</evidence>
<comment type="similarity">
    <text evidence="7">Belongs to the inorganic phosphate transporter (PiT) (TC 2.A.20) family.</text>
</comment>
<keyword evidence="5 7" id="KW-1133">Transmembrane helix</keyword>
<evidence type="ECO:0000256" key="1">
    <source>
        <dbReference type="ARBA" id="ARBA00004141"/>
    </source>
</evidence>
<feature type="transmembrane region" description="Helical" evidence="7">
    <location>
        <begin position="226"/>
        <end position="248"/>
    </location>
</feature>
<feature type="transmembrane region" description="Helical" evidence="7">
    <location>
        <begin position="547"/>
        <end position="580"/>
    </location>
</feature>
<dbReference type="AlphaFoldDB" id="A0A3P3ZBQ5"/>
<feature type="transmembrane region" description="Helical" evidence="7">
    <location>
        <begin position="600"/>
        <end position="621"/>
    </location>
</feature>
<evidence type="ECO:0000256" key="8">
    <source>
        <dbReference type="SAM" id="MobiDB-lite"/>
    </source>
</evidence>
<comment type="function">
    <text evidence="7">Sodium-phosphate symporter.</text>
</comment>
<feature type="transmembrane region" description="Helical" evidence="7">
    <location>
        <begin position="686"/>
        <end position="707"/>
    </location>
</feature>
<dbReference type="RefSeq" id="XP_001566413.1">
    <property type="nucleotide sequence ID" value="XM_001566363.1"/>
</dbReference>
<dbReference type="Proteomes" id="UP000319462">
    <property type="component" value="Chromosome 29"/>
</dbReference>
<evidence type="ECO:0000256" key="2">
    <source>
        <dbReference type="ARBA" id="ARBA00022448"/>
    </source>
</evidence>
<evidence type="ECO:0000256" key="7">
    <source>
        <dbReference type="RuleBase" id="RU363058"/>
    </source>
</evidence>
<feature type="transmembrane region" description="Helical" evidence="7">
    <location>
        <begin position="124"/>
        <end position="144"/>
    </location>
</feature>
<accession>A0A3P3ZBQ5</accession>
<dbReference type="Pfam" id="PF01384">
    <property type="entry name" value="PHO4"/>
    <property type="match status" value="1"/>
</dbReference>
<feature type="compositionally biased region" description="Basic residues" evidence="8">
    <location>
        <begin position="306"/>
        <end position="315"/>
    </location>
</feature>
<keyword evidence="2 7" id="KW-0813">Transport</keyword>
<evidence type="ECO:0000256" key="4">
    <source>
        <dbReference type="ARBA" id="ARBA00022692"/>
    </source>
</evidence>
<keyword evidence="4 7" id="KW-0812">Transmembrane</keyword>
<dbReference type="PANTHER" id="PTHR11101:SF80">
    <property type="entry name" value="PHOSPHATE TRANSPORTER"/>
    <property type="match status" value="1"/>
</dbReference>
<feature type="transmembrane region" description="Helical" evidence="7">
    <location>
        <begin position="55"/>
        <end position="74"/>
    </location>
</feature>
<keyword evidence="6 7" id="KW-0472">Membrane</keyword>
<dbReference type="EMBL" id="LS997628">
    <property type="protein sequence ID" value="SYZ67585.1"/>
    <property type="molecule type" value="Genomic_DNA"/>
</dbReference>
<feature type="transmembrane region" description="Helical" evidence="7">
    <location>
        <begin position="15"/>
        <end position="34"/>
    </location>
</feature>
<feature type="transmembrane region" description="Helical" evidence="7">
    <location>
        <begin position="150"/>
        <end position="174"/>
    </location>
</feature>
<feature type="transmembrane region" description="Helical" evidence="7">
    <location>
        <begin position="94"/>
        <end position="112"/>
    </location>
</feature>
<dbReference type="GO" id="GO:0005315">
    <property type="term" value="F:phosphate transmembrane transporter activity"/>
    <property type="evidence" value="ECO:0007669"/>
    <property type="project" value="InterPro"/>
</dbReference>
<dbReference type="PANTHER" id="PTHR11101">
    <property type="entry name" value="PHOSPHATE TRANSPORTER"/>
    <property type="match status" value="1"/>
</dbReference>